<evidence type="ECO:0000256" key="2">
    <source>
        <dbReference type="ARBA" id="ARBA00023242"/>
    </source>
</evidence>
<comment type="subcellular location">
    <subcellularLocation>
        <location evidence="1">Nucleus</location>
    </subcellularLocation>
</comment>
<organism evidence="7 8">
    <name type="scientific">Halocaridina rubra</name>
    <name type="common">Hawaiian red shrimp</name>
    <dbReference type="NCBI Taxonomy" id="373956"/>
    <lineage>
        <taxon>Eukaryota</taxon>
        <taxon>Metazoa</taxon>
        <taxon>Ecdysozoa</taxon>
        <taxon>Arthropoda</taxon>
        <taxon>Crustacea</taxon>
        <taxon>Multicrustacea</taxon>
        <taxon>Malacostraca</taxon>
        <taxon>Eumalacostraca</taxon>
        <taxon>Eucarida</taxon>
        <taxon>Decapoda</taxon>
        <taxon>Pleocyemata</taxon>
        <taxon>Caridea</taxon>
        <taxon>Atyoidea</taxon>
        <taxon>Atyidae</taxon>
        <taxon>Halocaridina</taxon>
    </lineage>
</organism>
<dbReference type="GO" id="GO:1990404">
    <property type="term" value="F:NAD+-protein mono-ADP-ribosyltransferase activity"/>
    <property type="evidence" value="ECO:0007669"/>
    <property type="project" value="TreeGrafter"/>
</dbReference>
<dbReference type="InterPro" id="IPR004170">
    <property type="entry name" value="WWE_dom"/>
</dbReference>
<keyword evidence="2" id="KW-0539">Nucleus</keyword>
<accession>A0AAN8WQU9</accession>
<evidence type="ECO:0000313" key="7">
    <source>
        <dbReference type="EMBL" id="KAK7070560.1"/>
    </source>
</evidence>
<dbReference type="Gene3D" id="3.30.720.50">
    <property type="match status" value="1"/>
</dbReference>
<evidence type="ECO:0000259" key="5">
    <source>
        <dbReference type="PROSITE" id="PS50918"/>
    </source>
</evidence>
<dbReference type="GO" id="GO:0003950">
    <property type="term" value="F:NAD+ poly-ADP-ribosyltransferase activity"/>
    <property type="evidence" value="ECO:0007669"/>
    <property type="project" value="UniProtKB-UniRule"/>
</dbReference>
<dbReference type="InterPro" id="IPR012317">
    <property type="entry name" value="Poly(ADP-ribose)pol_cat_dom"/>
</dbReference>
<dbReference type="PROSITE" id="PS50918">
    <property type="entry name" value="WWE"/>
    <property type="match status" value="1"/>
</dbReference>
<dbReference type="EMBL" id="JAXCGZ010015310">
    <property type="protein sequence ID" value="KAK7070560.1"/>
    <property type="molecule type" value="Genomic_DNA"/>
</dbReference>
<evidence type="ECO:0000256" key="1">
    <source>
        <dbReference type="ARBA" id="ARBA00004123"/>
    </source>
</evidence>
<feature type="non-terminal residue" evidence="7">
    <location>
        <position position="734"/>
    </location>
</feature>
<evidence type="ECO:0000259" key="6">
    <source>
        <dbReference type="PROSITE" id="PS51059"/>
    </source>
</evidence>
<feature type="domain" description="PARP catalytic" evidence="6">
    <location>
        <begin position="557"/>
        <end position="734"/>
    </location>
</feature>
<keyword evidence="8" id="KW-1185">Reference proteome</keyword>
<dbReference type="Proteomes" id="UP001381693">
    <property type="component" value="Unassembled WGS sequence"/>
</dbReference>
<evidence type="ECO:0000256" key="3">
    <source>
        <dbReference type="ARBA" id="ARBA00024347"/>
    </source>
</evidence>
<comment type="similarity">
    <text evidence="3">Belongs to the ARTD/PARP family.</text>
</comment>
<dbReference type="InterPro" id="IPR037197">
    <property type="entry name" value="WWE_dom_sf"/>
</dbReference>
<keyword evidence="4" id="KW-0520">NAD</keyword>
<dbReference type="PROSITE" id="PS51059">
    <property type="entry name" value="PARP_CATALYTIC"/>
    <property type="match status" value="1"/>
</dbReference>
<evidence type="ECO:0000256" key="4">
    <source>
        <dbReference type="RuleBase" id="RU362114"/>
    </source>
</evidence>
<feature type="domain" description="WWE" evidence="5">
    <location>
        <begin position="454"/>
        <end position="543"/>
    </location>
</feature>
<dbReference type="Pfam" id="PF02825">
    <property type="entry name" value="WWE"/>
    <property type="match status" value="1"/>
</dbReference>
<protein>
    <recommendedName>
        <fullName evidence="4">Poly [ADP-ribose] polymerase</fullName>
        <shortName evidence="4">PARP</shortName>
        <ecNumber evidence="4">2.4.2.-</ecNumber>
    </recommendedName>
</protein>
<name>A0AAN8WQU9_HALRR</name>
<proteinExistence type="inferred from homology"/>
<dbReference type="GO" id="GO:0005634">
    <property type="term" value="C:nucleus"/>
    <property type="evidence" value="ECO:0007669"/>
    <property type="project" value="UniProtKB-SubCell"/>
</dbReference>
<keyword evidence="4" id="KW-0328">Glycosyltransferase</keyword>
<evidence type="ECO:0000313" key="8">
    <source>
        <dbReference type="Proteomes" id="UP001381693"/>
    </source>
</evidence>
<dbReference type="PANTHER" id="PTHR45740:SF2">
    <property type="entry name" value="POLY [ADP-RIBOSE] POLYMERASE"/>
    <property type="match status" value="1"/>
</dbReference>
<dbReference type="Pfam" id="PF00644">
    <property type="entry name" value="PARP"/>
    <property type="match status" value="1"/>
</dbReference>
<sequence>MEKRFKEDKYEASTTWKKKLSNLSTISAIYVKNNNEREICPVHLENECGISAYCLVSALATQSEFSTDLVILENNGVLPECVIEIAKRYSNIFRIEEKSIRLEPNINICEDHISYKGCQNRKSCCDVHICKNYVLGECREEHCVWGHRWDTNHNISVLKKFCMNGLPCDVLQKVFKGKIISAVDGCINVCDKYNTKGCDSKHCTSLHVCLSYLISTMQASLSFCLHPCPRNHNILLPSCISVLARCGISTNESIKDIVCEIFESNRVLAALISNTQSESENLSLHKTYNRSDSVEKEDDSLICRMSKENERIVAQERSNPESHVTSSTTLWSHYLKGNVPIAEICYESVENICELEDNGCPRLHAVSHFHWQVSGPDGIWLNLRSNQVNCLERAYCNPGKNCILLPCLDPSSLDFSCKTLFTLMGRESWCSDFSSMTLCSKSGNYLWVRRICTQKLENVTVKASKFMWYFLDHNNTWIEYGKADSSHSVNLAVTISSDEIETAYIDDPKGVVHFTNSQFNYELNFLLMVQINKISGKIRQVVRRPQPHLQDDGLDDLPQTWNVMLPKQRVQRVILNATSAEYHAVLNLMKNFIFNSVSIERIQNPYSWRAFHNKVKEMTLLYESEMAVDIRYLFHGTSYDAVQNICEENFDWRLHGTVHGLAFGQGTYFTPSAKLASGYAKPDIQGYRYLFVARVAVGTKVLGNSNMRKPPINPLTQKPYDCTVNNVFNPSIFV</sequence>
<comment type="caution">
    <text evidence="7">The sequence shown here is derived from an EMBL/GenBank/DDBJ whole genome shotgun (WGS) entry which is preliminary data.</text>
</comment>
<dbReference type="SUPFAM" id="SSF117839">
    <property type="entry name" value="WWE domain"/>
    <property type="match status" value="1"/>
</dbReference>
<dbReference type="Gene3D" id="3.90.228.10">
    <property type="match status" value="1"/>
</dbReference>
<dbReference type="SUPFAM" id="SSF56399">
    <property type="entry name" value="ADP-ribosylation"/>
    <property type="match status" value="1"/>
</dbReference>
<dbReference type="PANTHER" id="PTHR45740">
    <property type="entry name" value="POLY [ADP-RIBOSE] POLYMERASE"/>
    <property type="match status" value="1"/>
</dbReference>
<keyword evidence="4" id="KW-0808">Transferase</keyword>
<dbReference type="EC" id="2.4.2.-" evidence="4"/>
<gene>
    <name evidence="7" type="ORF">SK128_007423</name>
</gene>
<reference evidence="7 8" key="1">
    <citation type="submission" date="2023-11" db="EMBL/GenBank/DDBJ databases">
        <title>Halocaridina rubra genome assembly.</title>
        <authorList>
            <person name="Smith C."/>
        </authorList>
    </citation>
    <scope>NUCLEOTIDE SEQUENCE [LARGE SCALE GENOMIC DNA]</scope>
    <source>
        <strain evidence="7">EP-1</strain>
        <tissue evidence="7">Whole</tissue>
    </source>
</reference>
<dbReference type="InterPro" id="IPR051712">
    <property type="entry name" value="ARTD-AVP"/>
</dbReference>
<dbReference type="AlphaFoldDB" id="A0AAN8WQU9"/>